<keyword evidence="10 15" id="KW-0408">Iron</keyword>
<keyword evidence="11 15" id="KW-0411">Iron-sulfur</keyword>
<keyword evidence="8 15" id="KW-0479">Metal-binding</keyword>
<evidence type="ECO:0000256" key="16">
    <source>
        <dbReference type="PIRSR" id="PIRSR000167-1"/>
    </source>
</evidence>
<sequence>MEQSSLDTQLPAKQPILETTASSQLSHSQKVIRKLARKPVKLEWDESLLQKYDISGPRYTSYPTALEFSEVYQRDDYITCLEGIDPQKSLSLYIHVPFCQNICYYCACNKIITKNRDKSERYVENLIKEIKLVAQHLKAKTLRQIHWGGGTPTYLTLQEITRIMETIRNCFDIPDEDSTEISIEVDPRALKVQDVAKLASLGFNRMSIGVQDFDLKVQRAINRVQSFEMTQDMILEARKHGFQSINVDLIYGLPHQSLATFKSTLELIARISPDRISVFNYAHLPHRFKPQRRISDHDLPSAVEKLKIFEFIMERLQQVGFVYIGMDHFAKPDDELAIAQENQVLHRNFQGYTTHEEYELIGVGVSSIGSLGAQYHQNVRDVESYYELLEQDLLPTWRGVGMTMEDKLRKAVIFSLICHFEIDKNTINAQFDIVFDDHFAKELELLAPMITDGLVYDTGGFLRVTSRGRLLIRNICMAFDAYLNEMQVIKRFSKVI</sequence>
<dbReference type="InterPro" id="IPR010723">
    <property type="entry name" value="HemN_C"/>
</dbReference>
<evidence type="ECO:0000256" key="11">
    <source>
        <dbReference type="ARBA" id="ARBA00023014"/>
    </source>
</evidence>
<evidence type="ECO:0000256" key="5">
    <source>
        <dbReference type="ARBA" id="ARBA00022485"/>
    </source>
</evidence>
<comment type="subcellular location">
    <subcellularLocation>
        <location evidence="1 15">Cytoplasm</location>
    </subcellularLocation>
</comment>
<evidence type="ECO:0000256" key="10">
    <source>
        <dbReference type="ARBA" id="ARBA00023004"/>
    </source>
</evidence>
<evidence type="ECO:0000256" key="9">
    <source>
        <dbReference type="ARBA" id="ARBA00023002"/>
    </source>
</evidence>
<dbReference type="EC" id="1.3.98.3" evidence="15"/>
<dbReference type="AlphaFoldDB" id="A0A545T384"/>
<keyword evidence="9 15" id="KW-0560">Oxidoreductase</keyword>
<organism evidence="20 21">
    <name type="scientific">Aliikangiella marina</name>
    <dbReference type="NCBI Taxonomy" id="1712262"/>
    <lineage>
        <taxon>Bacteria</taxon>
        <taxon>Pseudomonadati</taxon>
        <taxon>Pseudomonadota</taxon>
        <taxon>Gammaproteobacteria</taxon>
        <taxon>Oceanospirillales</taxon>
        <taxon>Pleioneaceae</taxon>
        <taxon>Aliikangiella</taxon>
    </lineage>
</organism>
<dbReference type="OrthoDB" id="9808022at2"/>
<feature type="binding site" evidence="16">
    <location>
        <position position="223"/>
    </location>
    <ligand>
        <name>S-adenosyl-L-methionine</name>
        <dbReference type="ChEBI" id="CHEBI:59789"/>
        <label>2</label>
    </ligand>
</feature>
<dbReference type="EMBL" id="VIKR01000006">
    <property type="protein sequence ID" value="TQV71669.1"/>
    <property type="molecule type" value="Genomic_DNA"/>
</dbReference>
<comment type="pathway">
    <text evidence="2 15">Porphyrin-containing compound metabolism; protoporphyrin-IX biosynthesis; protoporphyrinogen-IX from coproporphyrinogen-III (AdoMet route): step 1/1.</text>
</comment>
<dbReference type="InterPro" id="IPR034505">
    <property type="entry name" value="Coproporphyrinogen-III_oxidase"/>
</dbReference>
<evidence type="ECO:0000256" key="17">
    <source>
        <dbReference type="PIRSR" id="PIRSR000167-2"/>
    </source>
</evidence>
<evidence type="ECO:0000313" key="20">
    <source>
        <dbReference type="EMBL" id="TQV71684.1"/>
    </source>
</evidence>
<dbReference type="NCBIfam" id="TIGR00538">
    <property type="entry name" value="hemN"/>
    <property type="match status" value="1"/>
</dbReference>
<keyword evidence="7 15" id="KW-0949">S-adenosyl-L-methionine</keyword>
<dbReference type="GO" id="GO:0006782">
    <property type="term" value="P:protoporphyrinogen IX biosynthetic process"/>
    <property type="evidence" value="ECO:0007669"/>
    <property type="project" value="UniProtKB-UniPathway"/>
</dbReference>
<feature type="binding site" evidence="16">
    <location>
        <position position="248"/>
    </location>
    <ligand>
        <name>S-adenosyl-L-methionine</name>
        <dbReference type="ChEBI" id="CHEBI:59789"/>
        <label>2</label>
    </ligand>
</feature>
<evidence type="ECO:0000256" key="15">
    <source>
        <dbReference type="PIRNR" id="PIRNR000167"/>
    </source>
</evidence>
<protein>
    <recommendedName>
        <fullName evidence="15">Coproporphyrinogen-III oxidase</fullName>
        <ecNumber evidence="15">1.3.98.3</ecNumber>
    </recommendedName>
</protein>
<comment type="catalytic activity">
    <reaction evidence="14 15">
        <text>coproporphyrinogen III + 2 S-adenosyl-L-methionine = protoporphyrinogen IX + 2 5'-deoxyadenosine + 2 L-methionine + 2 CO2</text>
        <dbReference type="Rhea" id="RHEA:15425"/>
        <dbReference type="ChEBI" id="CHEBI:16526"/>
        <dbReference type="ChEBI" id="CHEBI:17319"/>
        <dbReference type="ChEBI" id="CHEBI:57307"/>
        <dbReference type="ChEBI" id="CHEBI:57309"/>
        <dbReference type="ChEBI" id="CHEBI:57844"/>
        <dbReference type="ChEBI" id="CHEBI:59789"/>
        <dbReference type="EC" id="1.3.98.3"/>
    </reaction>
</comment>
<dbReference type="PANTHER" id="PTHR13932:SF6">
    <property type="entry name" value="OXYGEN-INDEPENDENT COPROPORPHYRINOGEN III OXIDASE"/>
    <property type="match status" value="1"/>
</dbReference>
<feature type="binding site" evidence="16">
    <location>
        <position position="282"/>
    </location>
    <ligand>
        <name>S-adenosyl-L-methionine</name>
        <dbReference type="ChEBI" id="CHEBI:59789"/>
        <label>2</label>
    </ligand>
</feature>
<dbReference type="CDD" id="cd01335">
    <property type="entry name" value="Radical_SAM"/>
    <property type="match status" value="1"/>
</dbReference>
<dbReference type="GO" id="GO:0005737">
    <property type="term" value="C:cytoplasm"/>
    <property type="evidence" value="ECO:0007669"/>
    <property type="project" value="UniProtKB-SubCell"/>
</dbReference>
<evidence type="ECO:0000256" key="1">
    <source>
        <dbReference type="ARBA" id="ARBA00004496"/>
    </source>
</evidence>
<dbReference type="EMBL" id="VIKR01000006">
    <property type="protein sequence ID" value="TQV71684.1"/>
    <property type="molecule type" value="Genomic_DNA"/>
</dbReference>
<feature type="binding site" evidence="16">
    <location>
        <position position="184"/>
    </location>
    <ligand>
        <name>S-adenosyl-L-methionine</name>
        <dbReference type="ChEBI" id="CHEBI:59789"/>
        <label>2</label>
    </ligand>
</feature>
<name>A0A545T384_9GAMM</name>
<dbReference type="SFLD" id="SFLDF00277">
    <property type="entry name" value="oxygen-independent_coproporphy"/>
    <property type="match status" value="1"/>
</dbReference>
<keyword evidence="5 15" id="KW-0004">4Fe-4S</keyword>
<dbReference type="SFLD" id="SFLDS00029">
    <property type="entry name" value="Radical_SAM"/>
    <property type="match status" value="1"/>
</dbReference>
<dbReference type="PIRSF" id="PIRSF000167">
    <property type="entry name" value="HemN"/>
    <property type="match status" value="1"/>
</dbReference>
<evidence type="ECO:0000256" key="4">
    <source>
        <dbReference type="ARBA" id="ARBA00011245"/>
    </source>
</evidence>
<comment type="subunit">
    <text evidence="4">Monomer.</text>
</comment>
<proteinExistence type="inferred from homology"/>
<dbReference type="Gene3D" id="3.80.30.20">
    <property type="entry name" value="tm_1862 like domain"/>
    <property type="match status" value="1"/>
</dbReference>
<dbReference type="InterPro" id="IPR007197">
    <property type="entry name" value="rSAM"/>
</dbReference>
<comment type="similarity">
    <text evidence="3 15">Belongs to the anaerobic coproporphyrinogen-III oxidase family.</text>
</comment>
<evidence type="ECO:0000256" key="3">
    <source>
        <dbReference type="ARBA" id="ARBA00005493"/>
    </source>
</evidence>
<comment type="caution">
    <text evidence="20">The sequence shown here is derived from an EMBL/GenBank/DDBJ whole genome shotgun (WGS) entry which is preliminary data.</text>
</comment>
<evidence type="ECO:0000313" key="19">
    <source>
        <dbReference type="EMBL" id="TQV71669.1"/>
    </source>
</evidence>
<dbReference type="GO" id="GO:0051539">
    <property type="term" value="F:4 iron, 4 sulfur cluster binding"/>
    <property type="evidence" value="ECO:0007669"/>
    <property type="project" value="UniProtKB-KW"/>
</dbReference>
<comment type="cofactor">
    <cofactor evidence="15 17">
        <name>[4Fe-4S] cluster</name>
        <dbReference type="ChEBI" id="CHEBI:49883"/>
    </cofactor>
    <text evidence="15 17">Binds 1 [4Fe-4S] cluster. The cluster is coordinated with 3 cysteines and an exchangeable S-adenosyl-L-methionine.</text>
</comment>
<dbReference type="PROSITE" id="PS51918">
    <property type="entry name" value="RADICAL_SAM"/>
    <property type="match status" value="1"/>
</dbReference>
<dbReference type="FunFam" id="1.10.10.920:FF:000001">
    <property type="entry name" value="Coproporphyrinogen-III oxidase"/>
    <property type="match status" value="1"/>
</dbReference>
<feature type="binding site" evidence="16">
    <location>
        <position position="211"/>
    </location>
    <ligand>
        <name>S-adenosyl-L-methionine</name>
        <dbReference type="ChEBI" id="CHEBI:59789"/>
        <label>2</label>
    </ligand>
</feature>
<comment type="function">
    <text evidence="13">Involved in the heme biosynthesis. Catalyzes the anaerobic oxidative decarboxylation of propionate groups of rings A and B of coproporphyrinogen III to yield the vinyl groups in protoporphyrinogen IX.</text>
</comment>
<dbReference type="Proteomes" id="UP000317839">
    <property type="component" value="Unassembled WGS sequence"/>
</dbReference>
<dbReference type="Pfam" id="PF06969">
    <property type="entry name" value="HemN_C"/>
    <property type="match status" value="1"/>
</dbReference>
<dbReference type="SMART" id="SM00729">
    <property type="entry name" value="Elp3"/>
    <property type="match status" value="1"/>
</dbReference>
<feature type="domain" description="Radical SAM core" evidence="18">
    <location>
        <begin position="84"/>
        <end position="322"/>
    </location>
</feature>
<evidence type="ECO:0000256" key="13">
    <source>
        <dbReference type="ARBA" id="ARBA00024295"/>
    </source>
</evidence>
<dbReference type="Gene3D" id="1.10.10.920">
    <property type="match status" value="1"/>
</dbReference>
<feature type="binding site" evidence="16">
    <location>
        <begin position="105"/>
        <end position="107"/>
    </location>
    <ligand>
        <name>S-adenosyl-L-methionine</name>
        <dbReference type="ChEBI" id="CHEBI:59789"/>
        <label>2</label>
    </ligand>
</feature>
<feature type="binding site" evidence="16">
    <location>
        <position position="149"/>
    </location>
    <ligand>
        <name>S-adenosyl-L-methionine</name>
        <dbReference type="ChEBI" id="CHEBI:59789"/>
        <label>1</label>
    </ligand>
</feature>
<dbReference type="InterPro" id="IPR004558">
    <property type="entry name" value="Coprogen_oxidase_HemN"/>
</dbReference>
<dbReference type="GO" id="GO:0004109">
    <property type="term" value="F:coproporphyrinogen oxidase activity"/>
    <property type="evidence" value="ECO:0007669"/>
    <property type="project" value="InterPro"/>
</dbReference>
<evidence type="ECO:0000313" key="21">
    <source>
        <dbReference type="Proteomes" id="UP000317839"/>
    </source>
</evidence>
<reference evidence="20 21" key="1">
    <citation type="submission" date="2019-06" db="EMBL/GenBank/DDBJ databases">
        <title>Draft genome of Aliikangiella marina GYP-15.</title>
        <authorList>
            <person name="Wang G."/>
        </authorList>
    </citation>
    <scope>NUCLEOTIDE SEQUENCE [LARGE SCALE GENOMIC DNA]</scope>
    <source>
        <strain evidence="20 21">GYP-15</strain>
    </source>
</reference>
<evidence type="ECO:0000256" key="8">
    <source>
        <dbReference type="ARBA" id="ARBA00022723"/>
    </source>
</evidence>
<dbReference type="InterPro" id="IPR006638">
    <property type="entry name" value="Elp3/MiaA/NifB-like_rSAM"/>
</dbReference>
<feature type="binding site" evidence="17">
    <location>
        <position position="103"/>
    </location>
    <ligand>
        <name>[4Fe-4S] cluster</name>
        <dbReference type="ChEBI" id="CHEBI:49883"/>
        <note>4Fe-4S-S-AdoMet</note>
    </ligand>
</feature>
<dbReference type="FunFam" id="3.80.30.20:FF:000012">
    <property type="entry name" value="Coproporphyrinogen-III oxidase"/>
    <property type="match status" value="1"/>
</dbReference>
<dbReference type="Pfam" id="PF04055">
    <property type="entry name" value="Radical_SAM"/>
    <property type="match status" value="1"/>
</dbReference>
<dbReference type="SFLD" id="SFLDG01065">
    <property type="entry name" value="anaerobic_coproporphyrinogen-I"/>
    <property type="match status" value="1"/>
</dbReference>
<evidence type="ECO:0000256" key="2">
    <source>
        <dbReference type="ARBA" id="ARBA00004785"/>
    </source>
</evidence>
<evidence type="ECO:0000256" key="14">
    <source>
        <dbReference type="ARBA" id="ARBA00048321"/>
    </source>
</evidence>
<keyword evidence="6 15" id="KW-0963">Cytoplasm</keyword>
<feature type="binding site" evidence="16">
    <location>
        <position position="93"/>
    </location>
    <ligand>
        <name>S-adenosyl-L-methionine</name>
        <dbReference type="ChEBI" id="CHEBI:59789"/>
        <label>1</label>
    </ligand>
</feature>
<evidence type="ECO:0000259" key="18">
    <source>
        <dbReference type="PROSITE" id="PS51918"/>
    </source>
</evidence>
<feature type="binding site" evidence="17">
    <location>
        <position position="106"/>
    </location>
    <ligand>
        <name>[4Fe-4S] cluster</name>
        <dbReference type="ChEBI" id="CHEBI:49883"/>
        <note>4Fe-4S-S-AdoMet</note>
    </ligand>
</feature>
<dbReference type="PANTHER" id="PTHR13932">
    <property type="entry name" value="COPROPORPHYRINIGEN III OXIDASE"/>
    <property type="match status" value="1"/>
</dbReference>
<dbReference type="RefSeq" id="WP_142944068.1">
    <property type="nucleotide sequence ID" value="NZ_VIKR01000006.1"/>
</dbReference>
<accession>A0A545T384</accession>
<evidence type="ECO:0000256" key="6">
    <source>
        <dbReference type="ARBA" id="ARBA00022490"/>
    </source>
</evidence>
<dbReference type="InterPro" id="IPR058240">
    <property type="entry name" value="rSAM_sf"/>
</dbReference>
<evidence type="ECO:0000256" key="7">
    <source>
        <dbReference type="ARBA" id="ARBA00022691"/>
    </source>
</evidence>
<dbReference type="SFLD" id="SFLDG01082">
    <property type="entry name" value="B12-binding_domain_containing"/>
    <property type="match status" value="1"/>
</dbReference>
<dbReference type="InterPro" id="IPR023404">
    <property type="entry name" value="rSAM_horseshoe"/>
</dbReference>
<feature type="binding site" evidence="16">
    <location>
        <begin position="150"/>
        <end position="151"/>
    </location>
    <ligand>
        <name>S-adenosyl-L-methionine</name>
        <dbReference type="ChEBI" id="CHEBI:59789"/>
        <label>2</label>
    </ligand>
</feature>
<dbReference type="UniPathway" id="UPA00251">
    <property type="reaction ID" value="UER00323"/>
</dbReference>
<feature type="binding site" evidence="17">
    <location>
        <position position="99"/>
    </location>
    <ligand>
        <name>[4Fe-4S] cluster</name>
        <dbReference type="ChEBI" id="CHEBI:49883"/>
        <note>4Fe-4S-S-AdoMet</note>
    </ligand>
</feature>
<evidence type="ECO:0000256" key="12">
    <source>
        <dbReference type="ARBA" id="ARBA00023244"/>
    </source>
</evidence>
<keyword evidence="12 15" id="KW-0627">Porphyrin biosynthesis</keyword>
<dbReference type="SUPFAM" id="SSF102114">
    <property type="entry name" value="Radical SAM enzymes"/>
    <property type="match status" value="1"/>
</dbReference>
<gene>
    <name evidence="20" type="primary">hemN</name>
    <name evidence="19" type="ORF">FLL45_21205</name>
    <name evidence="20" type="ORF">FLL45_21285</name>
</gene>
<dbReference type="GO" id="GO:0046872">
    <property type="term" value="F:metal ion binding"/>
    <property type="evidence" value="ECO:0007669"/>
    <property type="project" value="UniProtKB-KW"/>
</dbReference>
<keyword evidence="21" id="KW-1185">Reference proteome</keyword>
<feature type="binding site" evidence="16">
    <location>
        <position position="368"/>
    </location>
    <ligand>
        <name>S-adenosyl-L-methionine</name>
        <dbReference type="ChEBI" id="CHEBI:59789"/>
        <label>1</label>
    </ligand>
</feature>
<dbReference type="GO" id="GO:0051989">
    <property type="term" value="F:coproporphyrinogen dehydrogenase activity"/>
    <property type="evidence" value="ECO:0007669"/>
    <property type="project" value="UniProtKB-EC"/>
</dbReference>